<keyword evidence="14" id="KW-1185">Reference proteome</keyword>
<keyword evidence="5" id="KW-0028">Amino-acid biosynthesis</keyword>
<evidence type="ECO:0000256" key="2">
    <source>
        <dbReference type="ARBA" id="ARBA00004970"/>
    </source>
</evidence>
<accession>A0A3L7A6D8</accession>
<dbReference type="Gene3D" id="3.40.190.80">
    <property type="match status" value="1"/>
</dbReference>
<evidence type="ECO:0000256" key="12">
    <source>
        <dbReference type="PIRSR" id="PIRSR600760-2"/>
    </source>
</evidence>
<evidence type="ECO:0000256" key="3">
    <source>
        <dbReference type="ARBA" id="ARBA00009759"/>
    </source>
</evidence>
<evidence type="ECO:0000256" key="8">
    <source>
        <dbReference type="ARBA" id="ARBA00022842"/>
    </source>
</evidence>
<comment type="pathway">
    <text evidence="2">Amino-acid biosynthesis; L-histidine biosynthesis; L-histidine from 5-phospho-alpha-D-ribose 1-diphosphate: step 8/9.</text>
</comment>
<evidence type="ECO:0000313" key="13">
    <source>
        <dbReference type="EMBL" id="RLP75131.1"/>
    </source>
</evidence>
<dbReference type="InterPro" id="IPR000760">
    <property type="entry name" value="Inositol_monophosphatase-like"/>
</dbReference>
<dbReference type="NCBIfam" id="TIGR02067">
    <property type="entry name" value="his_9_HisN"/>
    <property type="match status" value="1"/>
</dbReference>
<evidence type="ECO:0000256" key="11">
    <source>
        <dbReference type="NCBIfam" id="TIGR02067"/>
    </source>
</evidence>
<evidence type="ECO:0000313" key="14">
    <source>
        <dbReference type="Proteomes" id="UP000269692"/>
    </source>
</evidence>
<dbReference type="InterPro" id="IPR051090">
    <property type="entry name" value="Inositol_monoP_superfamily"/>
</dbReference>
<dbReference type="PRINTS" id="PR00377">
    <property type="entry name" value="IMPHPHTASES"/>
</dbReference>
<evidence type="ECO:0000256" key="10">
    <source>
        <dbReference type="ARBA" id="ARBA00049158"/>
    </source>
</evidence>
<sequence>MPNSAAALRPAVPDAGDLAAFAEQLADLARPIVRSYFRTPVGVEWKADLSPVTVADTAVERALREAIAARFPDHGILGEEEAAVGIDRPVVWVVDPIDGTKSFMTGLPLFGTLIAAVAQGRAEVGVIEVPALGDRWIGIAGAGTRFNGAPCSTSAAARLGEARLYATSPDMFAPAEGAAFGALAQKVALRRFGGDCYAYGLVACGHVDLVVEAGLKPYDYMALVPVVEGAGGVITDWRGAPLTIASGGQVVAAATAALHAAALAELQPAAR</sequence>
<dbReference type="SUPFAM" id="SSF56655">
    <property type="entry name" value="Carbohydrate phosphatase"/>
    <property type="match status" value="1"/>
</dbReference>
<comment type="similarity">
    <text evidence="3">Belongs to the inositol monophosphatase superfamily.</text>
</comment>
<comment type="cofactor">
    <cofactor evidence="1 12">
        <name>Mg(2+)</name>
        <dbReference type="ChEBI" id="CHEBI:18420"/>
    </cofactor>
</comment>
<evidence type="ECO:0000256" key="4">
    <source>
        <dbReference type="ARBA" id="ARBA00013085"/>
    </source>
</evidence>
<comment type="catalytic activity">
    <reaction evidence="10">
        <text>L-histidinol phosphate + H2O = L-histidinol + phosphate</text>
        <dbReference type="Rhea" id="RHEA:14465"/>
        <dbReference type="ChEBI" id="CHEBI:15377"/>
        <dbReference type="ChEBI" id="CHEBI:43474"/>
        <dbReference type="ChEBI" id="CHEBI:57699"/>
        <dbReference type="ChEBI" id="CHEBI:57980"/>
        <dbReference type="EC" id="3.1.3.15"/>
    </reaction>
</comment>
<gene>
    <name evidence="13" type="primary">hisN</name>
    <name evidence="13" type="ORF">D9R14_17275</name>
</gene>
<comment type="caution">
    <text evidence="13">The sequence shown here is derived from an EMBL/GenBank/DDBJ whole genome shotgun (WGS) entry which is preliminary data.</text>
</comment>
<proteinExistence type="inferred from homology"/>
<name>A0A3L7A6D8_9HYPH</name>
<dbReference type="AlphaFoldDB" id="A0A3L7A6D8"/>
<dbReference type="CDD" id="cd01641">
    <property type="entry name" value="Bacterial_IMPase_like_1"/>
    <property type="match status" value="1"/>
</dbReference>
<reference evidence="13 14" key="1">
    <citation type="submission" date="2018-10" db="EMBL/GenBank/DDBJ databases">
        <title>Xanthobacter tagetidis genome sequencing and assembly.</title>
        <authorList>
            <person name="Maclea K.S."/>
            <person name="Goen A.E."/>
            <person name="Fatima S.A."/>
        </authorList>
    </citation>
    <scope>NUCLEOTIDE SEQUENCE [LARGE SCALE GENOMIC DNA]</scope>
    <source>
        <strain evidence="13 14">ATCC 700314</strain>
    </source>
</reference>
<dbReference type="Gene3D" id="3.30.540.10">
    <property type="entry name" value="Fructose-1,6-Bisphosphatase, subunit A, domain 1"/>
    <property type="match status" value="1"/>
</dbReference>
<dbReference type="InterPro" id="IPR020583">
    <property type="entry name" value="Inositol_monoP_metal-BS"/>
</dbReference>
<feature type="binding site" evidence="12">
    <location>
        <position position="219"/>
    </location>
    <ligand>
        <name>Mg(2+)</name>
        <dbReference type="ChEBI" id="CHEBI:18420"/>
        <label>1</label>
        <note>catalytic</note>
    </ligand>
</feature>
<dbReference type="PANTHER" id="PTHR43200:SF6">
    <property type="entry name" value="3'(2'),5'-BISPHOSPHATE NUCLEOTIDASE"/>
    <property type="match status" value="1"/>
</dbReference>
<keyword evidence="9" id="KW-0368">Histidine biosynthesis</keyword>
<evidence type="ECO:0000256" key="5">
    <source>
        <dbReference type="ARBA" id="ARBA00022605"/>
    </source>
</evidence>
<dbReference type="OrthoDB" id="9785695at2"/>
<dbReference type="InterPro" id="IPR011809">
    <property type="entry name" value="His_9_proposed"/>
</dbReference>
<protein>
    <recommendedName>
        <fullName evidence="4 11">Histidinol-phosphatase</fullName>
        <ecNumber evidence="4 11">3.1.3.15</ecNumber>
    </recommendedName>
</protein>
<evidence type="ECO:0000256" key="6">
    <source>
        <dbReference type="ARBA" id="ARBA00022723"/>
    </source>
</evidence>
<keyword evidence="6 12" id="KW-0479">Metal-binding</keyword>
<dbReference type="Pfam" id="PF00459">
    <property type="entry name" value="Inositol_P"/>
    <property type="match status" value="1"/>
</dbReference>
<keyword evidence="7 13" id="KW-0378">Hydrolase</keyword>
<dbReference type="GO" id="GO:0000105">
    <property type="term" value="P:L-histidine biosynthetic process"/>
    <property type="evidence" value="ECO:0007669"/>
    <property type="project" value="UniProtKB-UniRule"/>
</dbReference>
<dbReference type="Proteomes" id="UP000269692">
    <property type="component" value="Unassembled WGS sequence"/>
</dbReference>
<feature type="binding site" evidence="12">
    <location>
        <position position="98"/>
    </location>
    <ligand>
        <name>Mg(2+)</name>
        <dbReference type="ChEBI" id="CHEBI:18420"/>
        <label>1</label>
        <note>catalytic</note>
    </ligand>
</feature>
<dbReference type="EMBL" id="RCTF01000016">
    <property type="protein sequence ID" value="RLP75131.1"/>
    <property type="molecule type" value="Genomic_DNA"/>
</dbReference>
<evidence type="ECO:0000256" key="7">
    <source>
        <dbReference type="ARBA" id="ARBA00022801"/>
    </source>
</evidence>
<dbReference type="GO" id="GO:0004401">
    <property type="term" value="F:histidinol-phosphatase activity"/>
    <property type="evidence" value="ECO:0007669"/>
    <property type="project" value="UniProtKB-UniRule"/>
</dbReference>
<evidence type="ECO:0000256" key="1">
    <source>
        <dbReference type="ARBA" id="ARBA00001946"/>
    </source>
</evidence>
<dbReference type="PROSITE" id="PS00629">
    <property type="entry name" value="IMP_1"/>
    <property type="match status" value="1"/>
</dbReference>
<evidence type="ECO:0000256" key="9">
    <source>
        <dbReference type="ARBA" id="ARBA00023102"/>
    </source>
</evidence>
<feature type="binding site" evidence="12">
    <location>
        <position position="79"/>
    </location>
    <ligand>
        <name>Mg(2+)</name>
        <dbReference type="ChEBI" id="CHEBI:18420"/>
        <label>1</label>
        <note>catalytic</note>
    </ligand>
</feature>
<dbReference type="GO" id="GO:0046872">
    <property type="term" value="F:metal ion binding"/>
    <property type="evidence" value="ECO:0007669"/>
    <property type="project" value="UniProtKB-KW"/>
</dbReference>
<keyword evidence="8 12" id="KW-0460">Magnesium</keyword>
<dbReference type="EC" id="3.1.3.15" evidence="4 11"/>
<dbReference type="PANTHER" id="PTHR43200">
    <property type="entry name" value="PHOSPHATASE"/>
    <property type="match status" value="1"/>
</dbReference>
<dbReference type="RefSeq" id="WP_121624597.1">
    <property type="nucleotide sequence ID" value="NZ_JACIIW010000011.1"/>
</dbReference>
<organism evidence="13 14">
    <name type="scientific">Xanthobacter tagetidis</name>
    <dbReference type="NCBI Taxonomy" id="60216"/>
    <lineage>
        <taxon>Bacteria</taxon>
        <taxon>Pseudomonadati</taxon>
        <taxon>Pseudomonadota</taxon>
        <taxon>Alphaproteobacteria</taxon>
        <taxon>Hyphomicrobiales</taxon>
        <taxon>Xanthobacteraceae</taxon>
        <taxon>Xanthobacter</taxon>
    </lineage>
</organism>
<feature type="binding site" evidence="12">
    <location>
        <position position="95"/>
    </location>
    <ligand>
        <name>Mg(2+)</name>
        <dbReference type="ChEBI" id="CHEBI:18420"/>
        <label>1</label>
        <note>catalytic</note>
    </ligand>
</feature>
<feature type="binding site" evidence="12">
    <location>
        <position position="97"/>
    </location>
    <ligand>
        <name>Mg(2+)</name>
        <dbReference type="ChEBI" id="CHEBI:18420"/>
        <label>1</label>
        <note>catalytic</note>
    </ligand>
</feature>
<dbReference type="UniPathway" id="UPA00031">
    <property type="reaction ID" value="UER00013"/>
</dbReference>